<dbReference type="PANTHER" id="PTHR30289">
    <property type="entry name" value="UNCHARACTERIZED PROTEIN YBCL-RELATED"/>
    <property type="match status" value="1"/>
</dbReference>
<name>A0A556AJL7_9BURK</name>
<evidence type="ECO:0000313" key="1">
    <source>
        <dbReference type="EMBL" id="TSH93092.1"/>
    </source>
</evidence>
<dbReference type="Pfam" id="PF01161">
    <property type="entry name" value="PBP"/>
    <property type="match status" value="1"/>
</dbReference>
<dbReference type="Proteomes" id="UP000318405">
    <property type="component" value="Unassembled WGS sequence"/>
</dbReference>
<dbReference type="CDD" id="cd00865">
    <property type="entry name" value="PEBP_bact_arch"/>
    <property type="match status" value="1"/>
</dbReference>
<reference evidence="1 2" key="1">
    <citation type="submission" date="2019-07" db="EMBL/GenBank/DDBJ databases">
        <title>Qingshengfaniella alkalisoli gen. nov., sp. nov., isolated from saline soil.</title>
        <authorList>
            <person name="Xu L."/>
            <person name="Huang X.-X."/>
            <person name="Sun J.-Q."/>
        </authorList>
    </citation>
    <scope>NUCLEOTIDE SEQUENCE [LARGE SCALE GENOMIC DNA]</scope>
    <source>
        <strain evidence="1 2">DSM 27279</strain>
    </source>
</reference>
<sequence length="217" mass="23805">MRVWSQSFTDGQPIPPRYAFCKIDAKTRVAMADNLNPHLAWSDLPEGTKSIAVICHDPDVPSKPDDVNQEGREIPSDLPRVEFFHWVLVDLSPEHDDIDEAAFSSGVTPHGKGGPVAPMQARQGINDYTGWFANDRDMQGEYFGYDGPCPPWNDSIVHRYVFTVYALDVETLGVDGTFTGADVRAAMEGHVLGQASLTGVYTLNPRLAPMRIGATSA</sequence>
<dbReference type="InterPro" id="IPR005247">
    <property type="entry name" value="YbhB_YbcL/LppC-like"/>
</dbReference>
<dbReference type="RefSeq" id="WP_143949459.1">
    <property type="nucleotide sequence ID" value="NZ_BAABMB010000001.1"/>
</dbReference>
<dbReference type="SUPFAM" id="SSF49777">
    <property type="entry name" value="PEBP-like"/>
    <property type="match status" value="1"/>
</dbReference>
<dbReference type="EMBL" id="VLTJ01000029">
    <property type="protein sequence ID" value="TSH93092.1"/>
    <property type="molecule type" value="Genomic_DNA"/>
</dbReference>
<gene>
    <name evidence="1" type="ORF">FOZ76_17075</name>
</gene>
<comment type="caution">
    <text evidence="1">The sequence shown here is derived from an EMBL/GenBank/DDBJ whole genome shotgun (WGS) entry which is preliminary data.</text>
</comment>
<protein>
    <submittedName>
        <fullName evidence="1">YbhB/YbcL family Raf kinase inhibitor-like protein</fullName>
    </submittedName>
</protein>
<organism evidence="1 2">
    <name type="scientific">Verticiella sediminum</name>
    <dbReference type="NCBI Taxonomy" id="1247510"/>
    <lineage>
        <taxon>Bacteria</taxon>
        <taxon>Pseudomonadati</taxon>
        <taxon>Pseudomonadota</taxon>
        <taxon>Betaproteobacteria</taxon>
        <taxon>Burkholderiales</taxon>
        <taxon>Alcaligenaceae</taxon>
        <taxon>Verticiella</taxon>
    </lineage>
</organism>
<keyword evidence="2" id="KW-1185">Reference proteome</keyword>
<dbReference type="NCBIfam" id="TIGR00481">
    <property type="entry name" value="YbhB/YbcL family Raf kinase inhibitor-like protein"/>
    <property type="match status" value="1"/>
</dbReference>
<dbReference type="InterPro" id="IPR008914">
    <property type="entry name" value="PEBP"/>
</dbReference>
<dbReference type="AlphaFoldDB" id="A0A556AJL7"/>
<dbReference type="OrthoDB" id="9797506at2"/>
<dbReference type="Gene3D" id="3.90.280.10">
    <property type="entry name" value="PEBP-like"/>
    <property type="match status" value="1"/>
</dbReference>
<evidence type="ECO:0000313" key="2">
    <source>
        <dbReference type="Proteomes" id="UP000318405"/>
    </source>
</evidence>
<proteinExistence type="predicted"/>
<accession>A0A556AJL7</accession>
<dbReference type="PANTHER" id="PTHR30289:SF1">
    <property type="entry name" value="PEBP (PHOSPHATIDYLETHANOLAMINE-BINDING PROTEIN) FAMILY PROTEIN"/>
    <property type="match status" value="1"/>
</dbReference>
<dbReference type="InterPro" id="IPR036610">
    <property type="entry name" value="PEBP-like_sf"/>
</dbReference>